<evidence type="ECO:0000313" key="2">
    <source>
        <dbReference type="Proteomes" id="UP000254912"/>
    </source>
</evidence>
<comment type="caution">
    <text evidence="1">The sequence shown here is derived from an EMBL/GenBank/DDBJ whole genome shotgun (WGS) entry which is preliminary data.</text>
</comment>
<dbReference type="Proteomes" id="UP000254912">
    <property type="component" value="Unassembled WGS sequence"/>
</dbReference>
<keyword evidence="2" id="KW-1185">Reference proteome</keyword>
<reference evidence="1 2" key="1">
    <citation type="submission" date="2018-07" db="EMBL/GenBank/DDBJ databases">
        <title>Genomic Encyclopedia of Type Strains, Phase III (KMG-III): the genomes of soil and plant-associated and newly described type strains.</title>
        <authorList>
            <person name="Whitman W."/>
        </authorList>
    </citation>
    <scope>NUCLEOTIDE SEQUENCE [LARGE SCALE GENOMIC DNA]</scope>
    <source>
        <strain evidence="1 2">CECT 7031</strain>
    </source>
</reference>
<organism evidence="1 2">
    <name type="scientific">Weissella soli</name>
    <dbReference type="NCBI Taxonomy" id="155866"/>
    <lineage>
        <taxon>Bacteria</taxon>
        <taxon>Bacillati</taxon>
        <taxon>Bacillota</taxon>
        <taxon>Bacilli</taxon>
        <taxon>Lactobacillales</taxon>
        <taxon>Lactobacillaceae</taxon>
        <taxon>Weissella</taxon>
    </lineage>
</organism>
<gene>
    <name evidence="1" type="ORF">DFP99_0429</name>
</gene>
<dbReference type="RefSeq" id="WP_070230064.1">
    <property type="nucleotide sequence ID" value="NZ_BJYO01000002.1"/>
</dbReference>
<dbReference type="GeneID" id="94545999"/>
<dbReference type="AlphaFoldDB" id="A0A288Q6B2"/>
<protein>
    <submittedName>
        <fullName evidence="1">Uncharacterized protein</fullName>
    </submittedName>
</protein>
<proteinExistence type="predicted"/>
<sequence length="215" mass="23133">MQAIVIPQPWANDLVLGKFTEIDLAVTTQASEILLVSGNEEVSGEYALGLAKGYALGILRVKSITPTATGFEWVLDSPRLVAPFAVATDADLLEVDDALIHENFPATVELEDWMAHPGEAFPPALQTHADALLAIGTQQLPSDYQAILTATNGDWEAVDAAWYEHEYAAQAAILSSLSDEEFAALQVQTDADEWAELVAARALLLKGTKDEQGND</sequence>
<evidence type="ECO:0000313" key="1">
    <source>
        <dbReference type="EMBL" id="RDL12005.1"/>
    </source>
</evidence>
<dbReference type="KEGG" id="wso:WSWS_00801"/>
<dbReference type="EMBL" id="QRAS01000001">
    <property type="protein sequence ID" value="RDL12005.1"/>
    <property type="molecule type" value="Genomic_DNA"/>
</dbReference>
<accession>A0A288Q6B2</accession>
<name>A0A288Q6B2_9LACO</name>